<feature type="region of interest" description="Disordered" evidence="7">
    <location>
        <begin position="56"/>
        <end position="77"/>
    </location>
</feature>
<evidence type="ECO:0000256" key="2">
    <source>
        <dbReference type="ARBA" id="ARBA00022448"/>
    </source>
</evidence>
<dbReference type="SMART" id="SM00312">
    <property type="entry name" value="PX"/>
    <property type="match status" value="1"/>
</dbReference>
<dbReference type="SUPFAM" id="SSF64268">
    <property type="entry name" value="PX domain"/>
    <property type="match status" value="1"/>
</dbReference>
<evidence type="ECO:0000256" key="6">
    <source>
        <dbReference type="ARBA" id="ARBA00023136"/>
    </source>
</evidence>
<evidence type="ECO:0000313" key="11">
    <source>
        <dbReference type="RefSeq" id="XP_031422783.1"/>
    </source>
</evidence>
<dbReference type="InterPro" id="IPR039937">
    <property type="entry name" value="SNX20/SNX21"/>
</dbReference>
<dbReference type="RefSeq" id="XP_031422783.1">
    <property type="nucleotide sequence ID" value="XM_031566923.1"/>
</dbReference>
<evidence type="ECO:0000256" key="4">
    <source>
        <dbReference type="ARBA" id="ARBA00022927"/>
    </source>
</evidence>
<dbReference type="RefSeq" id="XP_031422782.1">
    <property type="nucleotide sequence ID" value="XM_031566922.2"/>
</dbReference>
<keyword evidence="6" id="KW-0472">Membrane</keyword>
<reference evidence="10 11" key="1">
    <citation type="submission" date="2025-04" db="UniProtKB">
        <authorList>
            <consortium name="RefSeq"/>
        </authorList>
    </citation>
    <scope>IDENTIFICATION</scope>
</reference>
<dbReference type="OrthoDB" id="5975050at2759"/>
<evidence type="ECO:0000256" key="7">
    <source>
        <dbReference type="SAM" id="MobiDB-lite"/>
    </source>
</evidence>
<keyword evidence="3" id="KW-0967">Endosome</keyword>
<dbReference type="AlphaFoldDB" id="A0A6P8F2L0"/>
<dbReference type="GO" id="GO:1901981">
    <property type="term" value="F:phosphatidylinositol phosphate binding"/>
    <property type="evidence" value="ECO:0007669"/>
    <property type="project" value="TreeGrafter"/>
</dbReference>
<keyword evidence="5" id="KW-0446">Lipid-binding</keyword>
<keyword evidence="9" id="KW-1185">Reference proteome</keyword>
<protein>
    <submittedName>
        <fullName evidence="10 11">Sorting nexin-21</fullName>
    </submittedName>
</protein>
<dbReference type="Gene3D" id="3.30.1520.10">
    <property type="entry name" value="Phox-like domain"/>
    <property type="match status" value="1"/>
</dbReference>
<dbReference type="PANTHER" id="PTHR20939">
    <property type="entry name" value="SORTING NEXIN 20, 21"/>
    <property type="match status" value="1"/>
</dbReference>
<dbReference type="GeneID" id="105900161"/>
<comment type="subcellular location">
    <subcellularLocation>
        <location evidence="1">Early endosome membrane</location>
        <topology evidence="1">Peripheral membrane protein</topology>
        <orientation evidence="1">Cytoplasmic side</orientation>
    </subcellularLocation>
</comment>
<sequence length="426" mass="48618">MASKLLDRLRRTLFKEGEIPSETEGIDDFPESSELEDDTDCVSARLGGTLCFEGDGALESEDAGEGSGAESDSDFLGESMDTVCSSTDTSPVGLSPKGSSMLTRQLQESVRSLRTRIVPERLVFEVTDASVIQEGNSKYVLYTIQVVQSGTFDKTPALITRRYSDFERLHSCLRRRHGDEMEGVCFPRKKLRKNFVAETIAKRSRAFEQYLSHLHSLAGLRRSPVFLEFFYLGDLRAGQMLIRVGRYQEALGALVNALRLQEKLGCQQILQQQQQQQQQHQQHHHQHQQQQQQQQQQYSPQGVHWIFNLCALLSCFQELDQLEEAQDHCDRALRDIAPSQESLQQRQQQQQQQHFHPLLIPLLQCNVRLSWKISKDKRQWEALLLEIQDLGVDVGNHPPLKEYLIKEVLEDSEGDAKSKVRGDDVT</sequence>
<dbReference type="PROSITE" id="PS50195">
    <property type="entry name" value="PX"/>
    <property type="match status" value="1"/>
</dbReference>
<evidence type="ECO:0000256" key="5">
    <source>
        <dbReference type="ARBA" id="ARBA00023121"/>
    </source>
</evidence>
<keyword evidence="2" id="KW-0813">Transport</keyword>
<evidence type="ECO:0000313" key="9">
    <source>
        <dbReference type="Proteomes" id="UP000515152"/>
    </source>
</evidence>
<dbReference type="Pfam" id="PF00787">
    <property type="entry name" value="PX"/>
    <property type="match status" value="1"/>
</dbReference>
<evidence type="ECO:0000259" key="8">
    <source>
        <dbReference type="PROSITE" id="PS50195"/>
    </source>
</evidence>
<evidence type="ECO:0000256" key="1">
    <source>
        <dbReference type="ARBA" id="ARBA00004469"/>
    </source>
</evidence>
<proteinExistence type="predicted"/>
<feature type="domain" description="PX" evidence="8">
    <location>
        <begin position="120"/>
        <end position="237"/>
    </location>
</feature>
<keyword evidence="4" id="KW-0653">Protein transport</keyword>
<dbReference type="KEGG" id="char:105900161"/>
<dbReference type="InterPro" id="IPR001683">
    <property type="entry name" value="PX_dom"/>
</dbReference>
<dbReference type="CTD" id="90203"/>
<dbReference type="Proteomes" id="UP000515152">
    <property type="component" value="Chromosome 4"/>
</dbReference>
<dbReference type="GO" id="GO:0015031">
    <property type="term" value="P:protein transport"/>
    <property type="evidence" value="ECO:0007669"/>
    <property type="project" value="UniProtKB-KW"/>
</dbReference>
<dbReference type="GO" id="GO:0031901">
    <property type="term" value="C:early endosome membrane"/>
    <property type="evidence" value="ECO:0007669"/>
    <property type="project" value="UniProtKB-SubCell"/>
</dbReference>
<evidence type="ECO:0000313" key="10">
    <source>
        <dbReference type="RefSeq" id="XP_031422782.1"/>
    </source>
</evidence>
<dbReference type="InterPro" id="IPR036871">
    <property type="entry name" value="PX_dom_sf"/>
</dbReference>
<name>A0A6P8F2L0_CLUHA</name>
<organism evidence="9 11">
    <name type="scientific">Clupea harengus</name>
    <name type="common">Atlantic herring</name>
    <dbReference type="NCBI Taxonomy" id="7950"/>
    <lineage>
        <taxon>Eukaryota</taxon>
        <taxon>Metazoa</taxon>
        <taxon>Chordata</taxon>
        <taxon>Craniata</taxon>
        <taxon>Vertebrata</taxon>
        <taxon>Euteleostomi</taxon>
        <taxon>Actinopterygii</taxon>
        <taxon>Neopterygii</taxon>
        <taxon>Teleostei</taxon>
        <taxon>Clupei</taxon>
        <taxon>Clupeiformes</taxon>
        <taxon>Clupeoidei</taxon>
        <taxon>Clupeidae</taxon>
        <taxon>Clupea</taxon>
    </lineage>
</organism>
<dbReference type="PANTHER" id="PTHR20939:SF10">
    <property type="entry name" value="SORTING NEXIN-21"/>
    <property type="match status" value="1"/>
</dbReference>
<evidence type="ECO:0000256" key="3">
    <source>
        <dbReference type="ARBA" id="ARBA00022753"/>
    </source>
</evidence>
<accession>A0A6P8F2L0</accession>
<gene>
    <name evidence="10 11" type="primary">snx21</name>
</gene>
<dbReference type="GeneTree" id="ENSGT00530000063759"/>